<dbReference type="RefSeq" id="WP_062189290.1">
    <property type="nucleotide sequence ID" value="NZ_DF967965.1"/>
</dbReference>
<sequence>MKPFLRFMFAVILILLGGCASGSSISSAPAAQPTRVAAYIQNKGSDTIVNLALAWAERYQELHPDVRISVTGGGSGTGIAAMIDGTVDIANASRAMKAEEIAAAKAKGIEPVEHVVARDAIAVIVNPANPVEQLTLEQISLIYQGAINNWKEVGGEDRPIVRLSRETNSGTHVYFLEEVLRLGQKENKALFSMDTLLLPSSEGIISEVMDNPNAIGYDGLGYVIPEVKVVAVARRAGEAYIKPSVETVNNGEYPISRDLYMYTRRDAGQAVLDYLGWIKSSEAQKIVLKLGFVPIVGQSVTRK</sequence>
<evidence type="ECO:0000256" key="2">
    <source>
        <dbReference type="ARBA" id="ARBA00022448"/>
    </source>
</evidence>
<dbReference type="AlphaFoldDB" id="A0A3D1JEF9"/>
<evidence type="ECO:0000256" key="1">
    <source>
        <dbReference type="ARBA" id="ARBA00008725"/>
    </source>
</evidence>
<dbReference type="CDD" id="cd13653">
    <property type="entry name" value="PBP2_phosphate_like_1"/>
    <property type="match status" value="1"/>
</dbReference>
<evidence type="ECO:0000259" key="5">
    <source>
        <dbReference type="Pfam" id="PF12849"/>
    </source>
</evidence>
<dbReference type="EMBL" id="DPBP01000013">
    <property type="protein sequence ID" value="HCE16824.1"/>
    <property type="molecule type" value="Genomic_DNA"/>
</dbReference>
<evidence type="ECO:0000313" key="6">
    <source>
        <dbReference type="EMBL" id="HCE16824.1"/>
    </source>
</evidence>
<reference evidence="6 7" key="1">
    <citation type="journal article" date="2018" name="Nat. Biotechnol.">
        <title>A standardized bacterial taxonomy based on genome phylogeny substantially revises the tree of life.</title>
        <authorList>
            <person name="Parks D.H."/>
            <person name="Chuvochina M."/>
            <person name="Waite D.W."/>
            <person name="Rinke C."/>
            <person name="Skarshewski A."/>
            <person name="Chaumeil P.A."/>
            <person name="Hugenholtz P."/>
        </authorList>
    </citation>
    <scope>NUCLEOTIDE SEQUENCE [LARGE SCALE GENOMIC DNA]</scope>
    <source>
        <strain evidence="6">UBA8781</strain>
    </source>
</reference>
<dbReference type="SUPFAM" id="SSF53850">
    <property type="entry name" value="Periplasmic binding protein-like II"/>
    <property type="match status" value="1"/>
</dbReference>
<dbReference type="Gene3D" id="3.40.190.10">
    <property type="entry name" value="Periplasmic binding protein-like II"/>
    <property type="match status" value="2"/>
</dbReference>
<feature type="domain" description="PBP" evidence="5">
    <location>
        <begin position="31"/>
        <end position="281"/>
    </location>
</feature>
<dbReference type="InterPro" id="IPR024370">
    <property type="entry name" value="PBP_domain"/>
</dbReference>
<accession>A0A3D1JEF9</accession>
<feature type="signal peptide" evidence="4">
    <location>
        <begin position="1"/>
        <end position="30"/>
    </location>
</feature>
<dbReference type="PANTHER" id="PTHR30570:SF1">
    <property type="entry name" value="PHOSPHATE-BINDING PROTEIN PSTS"/>
    <property type="match status" value="1"/>
</dbReference>
<name>A0A3D1JEF9_9CHLR</name>
<dbReference type="InterPro" id="IPR011862">
    <property type="entry name" value="Phos-bd"/>
</dbReference>
<dbReference type="PANTHER" id="PTHR30570">
    <property type="entry name" value="PERIPLASMIC PHOSPHATE BINDING COMPONENT OF PHOSPHATE ABC TRANSPORTER"/>
    <property type="match status" value="1"/>
</dbReference>
<keyword evidence="4" id="KW-0592">Phosphate transport</keyword>
<dbReference type="NCBIfam" id="TIGR02136">
    <property type="entry name" value="ptsS_2"/>
    <property type="match status" value="1"/>
</dbReference>
<comment type="caution">
    <text evidence="6">The sequence shown here is derived from an EMBL/GenBank/DDBJ whole genome shotgun (WGS) entry which is preliminary data.</text>
</comment>
<dbReference type="Proteomes" id="UP000264141">
    <property type="component" value="Unassembled WGS sequence"/>
</dbReference>
<proteinExistence type="inferred from homology"/>
<dbReference type="Pfam" id="PF12849">
    <property type="entry name" value="PBP_like_2"/>
    <property type="match status" value="1"/>
</dbReference>
<feature type="chain" id="PRO_5027140226" description="Phosphate-binding protein" evidence="4">
    <location>
        <begin position="31"/>
        <end position="303"/>
    </location>
</feature>
<evidence type="ECO:0000256" key="3">
    <source>
        <dbReference type="ARBA" id="ARBA00022729"/>
    </source>
</evidence>
<gene>
    <name evidence="6" type="ORF">DEQ80_03095</name>
</gene>
<dbReference type="STRING" id="229919.GCA_001050195_00427"/>
<comment type="similarity">
    <text evidence="1 4">Belongs to the PstS family.</text>
</comment>
<dbReference type="InterPro" id="IPR050811">
    <property type="entry name" value="Phosphate_ABC_transporter"/>
</dbReference>
<dbReference type="OrthoDB" id="9790048at2"/>
<organism evidence="6 7">
    <name type="scientific">Anaerolinea thermolimosa</name>
    <dbReference type="NCBI Taxonomy" id="229919"/>
    <lineage>
        <taxon>Bacteria</taxon>
        <taxon>Bacillati</taxon>
        <taxon>Chloroflexota</taxon>
        <taxon>Anaerolineae</taxon>
        <taxon>Anaerolineales</taxon>
        <taxon>Anaerolineaceae</taxon>
        <taxon>Anaerolinea</taxon>
    </lineage>
</organism>
<dbReference type="GO" id="GO:0006817">
    <property type="term" value="P:phosphate ion transport"/>
    <property type="evidence" value="ECO:0007669"/>
    <property type="project" value="UniProtKB-UniRule"/>
</dbReference>
<keyword evidence="3 4" id="KW-0732">Signal</keyword>
<dbReference type="PROSITE" id="PS51257">
    <property type="entry name" value="PROKAR_LIPOPROTEIN"/>
    <property type="match status" value="1"/>
</dbReference>
<comment type="function">
    <text evidence="4">Involved in the system for phosphate transport across the cytoplasmic membrane.</text>
</comment>
<evidence type="ECO:0000256" key="4">
    <source>
        <dbReference type="RuleBase" id="RU367119"/>
    </source>
</evidence>
<protein>
    <recommendedName>
        <fullName evidence="4">Phosphate-binding protein</fullName>
    </recommendedName>
</protein>
<dbReference type="GO" id="GO:0042301">
    <property type="term" value="F:phosphate ion binding"/>
    <property type="evidence" value="ECO:0007669"/>
    <property type="project" value="UniProtKB-UniRule"/>
</dbReference>
<evidence type="ECO:0000313" key="7">
    <source>
        <dbReference type="Proteomes" id="UP000264141"/>
    </source>
</evidence>
<keyword evidence="2 4" id="KW-0813">Transport</keyword>